<dbReference type="PATRIC" id="fig|1449336.4.peg.2085"/>
<evidence type="ECO:0000313" key="1">
    <source>
        <dbReference type="EMBL" id="KRN54465.1"/>
    </source>
</evidence>
<sequence>MKAYGYENPKYSVFLSVAKQLNECGIVPVLMGSLGLEIVTTKNWDVGDIDIHIPGDSRGWSAPVEEIIYQWEEVKKQLEGLGFSLVDLHEHAFEKGTLRVEFSVIDTLPEFAGIALDDIKQIEDQEIRYRLLNATQYYQLYQASSKDSYRNQKNNQKDFAKIAYLAEHLK</sequence>
<evidence type="ECO:0000313" key="2">
    <source>
        <dbReference type="Proteomes" id="UP000051658"/>
    </source>
</evidence>
<keyword evidence="2" id="KW-1185">Reference proteome</keyword>
<evidence type="ECO:0008006" key="3">
    <source>
        <dbReference type="Google" id="ProtNLM"/>
    </source>
</evidence>
<protein>
    <recommendedName>
        <fullName evidence="3">Phosphoribosylanthranilate isomerase</fullName>
    </recommendedName>
</protein>
<accession>A0A0R2HNK8</accession>
<organism evidence="1 2">
    <name type="scientific">Carnobacterium divergens DSM 20623</name>
    <dbReference type="NCBI Taxonomy" id="1449336"/>
    <lineage>
        <taxon>Bacteria</taxon>
        <taxon>Bacillati</taxon>
        <taxon>Bacillota</taxon>
        <taxon>Bacilli</taxon>
        <taxon>Lactobacillales</taxon>
        <taxon>Carnobacteriaceae</taxon>
        <taxon>Carnobacterium</taxon>
    </lineage>
</organism>
<dbReference type="GeneID" id="89589040"/>
<dbReference type="EMBL" id="JQBS01000035">
    <property type="protein sequence ID" value="KRN54465.1"/>
    <property type="molecule type" value="Genomic_DNA"/>
</dbReference>
<proteinExistence type="predicted"/>
<gene>
    <name evidence="1" type="ORF">IV74_GL002048</name>
</gene>
<dbReference type="RefSeq" id="WP_034569367.1">
    <property type="nucleotide sequence ID" value="NZ_JQBS01000035.1"/>
</dbReference>
<reference evidence="1 2" key="1">
    <citation type="journal article" date="2015" name="Genome Announc.">
        <title>Expanding the biotechnology potential of lactobacilli through comparative genomics of 213 strains and associated genera.</title>
        <authorList>
            <person name="Sun Z."/>
            <person name="Harris H.M."/>
            <person name="McCann A."/>
            <person name="Guo C."/>
            <person name="Argimon S."/>
            <person name="Zhang W."/>
            <person name="Yang X."/>
            <person name="Jeffery I.B."/>
            <person name="Cooney J.C."/>
            <person name="Kagawa T.F."/>
            <person name="Liu W."/>
            <person name="Song Y."/>
            <person name="Salvetti E."/>
            <person name="Wrobel A."/>
            <person name="Rasinkangas P."/>
            <person name="Parkhill J."/>
            <person name="Rea M.C."/>
            <person name="O'Sullivan O."/>
            <person name="Ritari J."/>
            <person name="Douillard F.P."/>
            <person name="Paul Ross R."/>
            <person name="Yang R."/>
            <person name="Briner A.E."/>
            <person name="Felis G.E."/>
            <person name="de Vos W.M."/>
            <person name="Barrangou R."/>
            <person name="Klaenhammer T.R."/>
            <person name="Caufield P.W."/>
            <person name="Cui Y."/>
            <person name="Zhang H."/>
            <person name="O'Toole P.W."/>
        </authorList>
    </citation>
    <scope>NUCLEOTIDE SEQUENCE [LARGE SCALE GENOMIC DNA]</scope>
    <source>
        <strain evidence="1 2">DSM 20623</strain>
    </source>
</reference>
<dbReference type="Proteomes" id="UP000051658">
    <property type="component" value="Unassembled WGS sequence"/>
</dbReference>
<name>A0A0R2HNK8_CARDV</name>
<dbReference type="AlphaFoldDB" id="A0A0R2HNK8"/>
<comment type="caution">
    <text evidence="1">The sequence shown here is derived from an EMBL/GenBank/DDBJ whole genome shotgun (WGS) entry which is preliminary data.</text>
</comment>
<dbReference type="eggNOG" id="COG0135">
    <property type="taxonomic scope" value="Bacteria"/>
</dbReference>